<protein>
    <submittedName>
        <fullName evidence="1">Uncharacterized protein</fullName>
    </submittedName>
</protein>
<name>A0A7W1WQ17_9BACL</name>
<proteinExistence type="predicted"/>
<reference evidence="1 2" key="1">
    <citation type="submission" date="2020-07" db="EMBL/GenBank/DDBJ databases">
        <authorList>
            <person name="Feng H."/>
        </authorList>
    </citation>
    <scope>NUCLEOTIDE SEQUENCE [LARGE SCALE GENOMIC DNA]</scope>
    <source>
        <strain evidence="2">s-10</strain>
    </source>
</reference>
<comment type="caution">
    <text evidence="1">The sequence shown here is derived from an EMBL/GenBank/DDBJ whole genome shotgun (WGS) entry which is preliminary data.</text>
</comment>
<evidence type="ECO:0000313" key="1">
    <source>
        <dbReference type="EMBL" id="MBA4493813.1"/>
    </source>
</evidence>
<dbReference type="AlphaFoldDB" id="A0A7W1WQ17"/>
<dbReference type="EMBL" id="JACEIQ010000004">
    <property type="protein sequence ID" value="MBA4493813.1"/>
    <property type="molecule type" value="Genomic_DNA"/>
</dbReference>
<accession>A0A7W1WQ17</accession>
<evidence type="ECO:0000313" key="2">
    <source>
        <dbReference type="Proteomes" id="UP000535491"/>
    </source>
</evidence>
<sequence>MLKIQVEGQADQVYPLLRGLQVYPHIELITHQAEEFGEDRTAPVTCSIRFHSSRSMKMIQLRTAEGTEIHIPMLSLVEAEIKDGITIFSGTVSDIFSPERMGGKEVGEKKELDAK</sequence>
<dbReference type="RefSeq" id="WP_181751062.1">
    <property type="nucleotide sequence ID" value="NZ_JACEIQ010000004.1"/>
</dbReference>
<gene>
    <name evidence="1" type="ORF">H1191_05780</name>
</gene>
<keyword evidence="2" id="KW-1185">Reference proteome</keyword>
<dbReference type="Proteomes" id="UP000535491">
    <property type="component" value="Unassembled WGS sequence"/>
</dbReference>
<organism evidence="1 2">
    <name type="scientific">Paenactinomyces guangxiensis</name>
    <dbReference type="NCBI Taxonomy" id="1490290"/>
    <lineage>
        <taxon>Bacteria</taxon>
        <taxon>Bacillati</taxon>
        <taxon>Bacillota</taxon>
        <taxon>Bacilli</taxon>
        <taxon>Bacillales</taxon>
        <taxon>Thermoactinomycetaceae</taxon>
        <taxon>Paenactinomyces</taxon>
    </lineage>
</organism>